<dbReference type="GO" id="GO:0010945">
    <property type="term" value="F:coenzyme A diphosphatase activity"/>
    <property type="evidence" value="ECO:0007669"/>
    <property type="project" value="InterPro"/>
</dbReference>
<comment type="caution">
    <text evidence="8">The sequence shown here is derived from an EMBL/GenBank/DDBJ whole genome shotgun (WGS) entry which is preliminary data.</text>
</comment>
<keyword evidence="3" id="KW-0479">Metal-binding</keyword>
<dbReference type="InterPro" id="IPR020084">
    <property type="entry name" value="NUDIX_hydrolase_CS"/>
</dbReference>
<gene>
    <name evidence="8" type="ORF">DV520_04960</name>
</gene>
<dbReference type="SUPFAM" id="SSF55811">
    <property type="entry name" value="Nudix"/>
    <property type="match status" value="1"/>
</dbReference>
<keyword evidence="5" id="KW-0460">Magnesium</keyword>
<comment type="cofactor">
    <cofactor evidence="2">
        <name>Mg(2+)</name>
        <dbReference type="ChEBI" id="CHEBI:18420"/>
    </cofactor>
</comment>
<proteinExistence type="predicted"/>
<dbReference type="PROSITE" id="PS51462">
    <property type="entry name" value="NUDIX"/>
    <property type="match status" value="1"/>
</dbReference>
<dbReference type="InterPro" id="IPR015797">
    <property type="entry name" value="NUDIX_hydrolase-like_dom_sf"/>
</dbReference>
<evidence type="ECO:0000259" key="7">
    <source>
        <dbReference type="PROSITE" id="PS51462"/>
    </source>
</evidence>
<dbReference type="RefSeq" id="WP_021918695.1">
    <property type="nucleotide sequence ID" value="NZ_CAKXKJ010000006.1"/>
</dbReference>
<evidence type="ECO:0000256" key="4">
    <source>
        <dbReference type="ARBA" id="ARBA00022801"/>
    </source>
</evidence>
<organism evidence="8 9">
    <name type="scientific">Evtepia gabavorous</name>
    <dbReference type="NCBI Taxonomy" id="2211183"/>
    <lineage>
        <taxon>Bacteria</taxon>
        <taxon>Bacillati</taxon>
        <taxon>Bacillota</taxon>
        <taxon>Clostridia</taxon>
        <taxon>Eubacteriales</taxon>
        <taxon>Evtepia</taxon>
    </lineage>
</organism>
<comment type="cofactor">
    <cofactor evidence="1">
        <name>Mn(2+)</name>
        <dbReference type="ChEBI" id="CHEBI:29035"/>
    </cofactor>
</comment>
<name>A0A3E2B453_9FIRM</name>
<dbReference type="Gene3D" id="3.90.79.10">
    <property type="entry name" value="Nucleoside Triphosphate Pyrophosphohydrolase"/>
    <property type="match status" value="1"/>
</dbReference>
<evidence type="ECO:0000256" key="3">
    <source>
        <dbReference type="ARBA" id="ARBA00022723"/>
    </source>
</evidence>
<dbReference type="InterPro" id="IPR000086">
    <property type="entry name" value="NUDIX_hydrolase_dom"/>
</dbReference>
<keyword evidence="6" id="KW-0464">Manganese</keyword>
<dbReference type="OrthoDB" id="9802805at2"/>
<dbReference type="GO" id="GO:0046872">
    <property type="term" value="F:metal ion binding"/>
    <property type="evidence" value="ECO:0007669"/>
    <property type="project" value="UniProtKB-KW"/>
</dbReference>
<dbReference type="Proteomes" id="UP000260649">
    <property type="component" value="Unassembled WGS sequence"/>
</dbReference>
<dbReference type="PROSITE" id="PS00893">
    <property type="entry name" value="NUDIX_BOX"/>
    <property type="match status" value="1"/>
</dbReference>
<dbReference type="Pfam" id="PF00293">
    <property type="entry name" value="NUDIX"/>
    <property type="match status" value="1"/>
</dbReference>
<dbReference type="EMBL" id="QQRQ01000006">
    <property type="protein sequence ID" value="RFT06803.1"/>
    <property type="molecule type" value="Genomic_DNA"/>
</dbReference>
<dbReference type="GeneID" id="97995084"/>
<evidence type="ECO:0000256" key="6">
    <source>
        <dbReference type="ARBA" id="ARBA00023211"/>
    </source>
</evidence>
<evidence type="ECO:0000313" key="9">
    <source>
        <dbReference type="Proteomes" id="UP000260649"/>
    </source>
</evidence>
<evidence type="ECO:0000256" key="1">
    <source>
        <dbReference type="ARBA" id="ARBA00001936"/>
    </source>
</evidence>
<dbReference type="PANTHER" id="PTHR12992:SF11">
    <property type="entry name" value="MITOCHONDRIAL COENZYME A DIPHOSPHATASE NUDT8"/>
    <property type="match status" value="1"/>
</dbReference>
<dbReference type="CDD" id="cd03426">
    <property type="entry name" value="NUDIX_CoAse_Nudt7"/>
    <property type="match status" value="1"/>
</dbReference>
<evidence type="ECO:0000256" key="2">
    <source>
        <dbReference type="ARBA" id="ARBA00001946"/>
    </source>
</evidence>
<sequence length="210" mass="24192">MTIAEMKHHFTHRELGIQGAVGEYAILVPLAQWEGKLCLLFETRAETLVGHQPGEVCFPGGRRERGERPVETALRETWEEIGIPPEEIEILAPLDVIQDISDRVVYPFLGTISPQGVDRLAASAAEVKNVFFVPLDYLMHYPEEVYRYTVSAQVDDQFPYERMGFPKNYPWRTGFMDVPIYEYEGHFIWGMTARTVRWLLRELRAMEGEG</sequence>
<evidence type="ECO:0000256" key="5">
    <source>
        <dbReference type="ARBA" id="ARBA00022842"/>
    </source>
</evidence>
<reference evidence="8 9" key="1">
    <citation type="submission" date="2018-07" db="EMBL/GenBank/DDBJ databases">
        <title>GABA Modulating Bacteria of the Human Gut Microbiota.</title>
        <authorList>
            <person name="Strandwitz P."/>
            <person name="Kim K.H."/>
            <person name="Terekhova D."/>
            <person name="Liu J.K."/>
            <person name="Sharma A."/>
            <person name="Levering J."/>
            <person name="Mcdonald D."/>
            <person name="Dietrich D."/>
            <person name="Ramadhar T.R."/>
            <person name="Lekbua A."/>
            <person name="Mroue N."/>
            <person name="Liston C."/>
            <person name="Stewart E.J."/>
            <person name="Dubin M.J."/>
            <person name="Zengler K."/>
            <person name="Knight R."/>
            <person name="Gilbert J.A."/>
            <person name="Clardy J."/>
            <person name="Lewis K."/>
        </authorList>
    </citation>
    <scope>NUCLEOTIDE SEQUENCE [LARGE SCALE GENOMIC DNA]</scope>
    <source>
        <strain evidence="8 9">KLE1738</strain>
    </source>
</reference>
<feature type="domain" description="Nudix hydrolase" evidence="7">
    <location>
        <begin position="16"/>
        <end position="154"/>
    </location>
</feature>
<accession>A0A3E2B453</accession>
<evidence type="ECO:0000313" key="8">
    <source>
        <dbReference type="EMBL" id="RFT06803.1"/>
    </source>
</evidence>
<dbReference type="PANTHER" id="PTHR12992">
    <property type="entry name" value="NUDIX HYDROLASE"/>
    <property type="match status" value="1"/>
</dbReference>
<keyword evidence="9" id="KW-1185">Reference proteome</keyword>
<dbReference type="InterPro" id="IPR045121">
    <property type="entry name" value="CoAse"/>
</dbReference>
<dbReference type="AlphaFoldDB" id="A0A3E2B453"/>
<keyword evidence="4" id="KW-0378">Hydrolase</keyword>
<protein>
    <submittedName>
        <fullName evidence="8">CoA pyrophosphatase</fullName>
    </submittedName>
</protein>